<dbReference type="GO" id="GO:0034551">
    <property type="term" value="P:mitochondrial respiratory chain complex III assembly"/>
    <property type="evidence" value="ECO:0007669"/>
    <property type="project" value="InterPro"/>
</dbReference>
<dbReference type="InterPro" id="IPR050435">
    <property type="entry name" value="MZM1/LYRM7"/>
</dbReference>
<gene>
    <name evidence="11" type="primary">LYRM7</name>
</gene>
<sequence>MGVALFLPETSIRGIPPRAPVPAMRRAEVSGWSCVYLSQVLKVFKILHRTRQNVFKGDTRSLDAARLKINEEFKNNKNETSPEKIAESFYQERRYYETMPHSVTHRSKTHEQNKTFDSLTMPCNFF</sequence>
<keyword evidence="10" id="KW-1185">Reference proteome</keyword>
<evidence type="ECO:0000256" key="2">
    <source>
        <dbReference type="ARBA" id="ARBA00009508"/>
    </source>
</evidence>
<dbReference type="GeneID" id="117661335"/>
<evidence type="ECO:0000259" key="9">
    <source>
        <dbReference type="Pfam" id="PF05347"/>
    </source>
</evidence>
<dbReference type="Proteomes" id="UP001652622">
    <property type="component" value="Unplaced"/>
</dbReference>
<evidence type="ECO:0000256" key="5">
    <source>
        <dbReference type="ARBA" id="ARBA00025430"/>
    </source>
</evidence>
<dbReference type="PANTHER" id="PTHR46749">
    <property type="entry name" value="COMPLEX III ASSEMBLY FACTOR LYRM7"/>
    <property type="match status" value="1"/>
</dbReference>
<evidence type="ECO:0000256" key="3">
    <source>
        <dbReference type="ARBA" id="ARBA00023128"/>
    </source>
</evidence>
<evidence type="ECO:0000256" key="8">
    <source>
        <dbReference type="ARBA" id="ARBA00031830"/>
    </source>
</evidence>
<evidence type="ECO:0000256" key="1">
    <source>
        <dbReference type="ARBA" id="ARBA00004305"/>
    </source>
</evidence>
<dbReference type="InterPro" id="IPR008011">
    <property type="entry name" value="Complex1_LYR_dom"/>
</dbReference>
<comment type="subunit">
    <text evidence="6">Interacts with UQCRFS1.</text>
</comment>
<dbReference type="RefSeq" id="XP_034265904.1">
    <property type="nucleotide sequence ID" value="XM_034410013.2"/>
</dbReference>
<evidence type="ECO:0000256" key="7">
    <source>
        <dbReference type="ARBA" id="ARBA00026165"/>
    </source>
</evidence>
<dbReference type="CTD" id="90624"/>
<evidence type="ECO:0000313" key="11">
    <source>
        <dbReference type="RefSeq" id="XP_034265904.1"/>
    </source>
</evidence>
<feature type="domain" description="Complex 1 LYR protein" evidence="9">
    <location>
        <begin position="39"/>
        <end position="88"/>
    </location>
</feature>
<dbReference type="AlphaFoldDB" id="A0A6P9B8C8"/>
<dbReference type="GO" id="GO:0044183">
    <property type="term" value="F:protein folding chaperone"/>
    <property type="evidence" value="ECO:0007669"/>
    <property type="project" value="TreeGrafter"/>
</dbReference>
<organism evidence="10 11">
    <name type="scientific">Pantherophis guttatus</name>
    <name type="common">Corn snake</name>
    <name type="synonym">Elaphe guttata</name>
    <dbReference type="NCBI Taxonomy" id="94885"/>
    <lineage>
        <taxon>Eukaryota</taxon>
        <taxon>Metazoa</taxon>
        <taxon>Chordata</taxon>
        <taxon>Craniata</taxon>
        <taxon>Vertebrata</taxon>
        <taxon>Euteleostomi</taxon>
        <taxon>Lepidosauria</taxon>
        <taxon>Squamata</taxon>
        <taxon>Bifurcata</taxon>
        <taxon>Unidentata</taxon>
        <taxon>Episquamata</taxon>
        <taxon>Toxicofera</taxon>
        <taxon>Serpentes</taxon>
        <taxon>Colubroidea</taxon>
        <taxon>Colubridae</taxon>
        <taxon>Colubrinae</taxon>
        <taxon>Pantherophis</taxon>
    </lineage>
</organism>
<comment type="similarity">
    <text evidence="2">Belongs to the complex I LYR family.</text>
</comment>
<keyword evidence="4" id="KW-0143">Chaperone</keyword>
<evidence type="ECO:0000313" key="10">
    <source>
        <dbReference type="Proteomes" id="UP001652622"/>
    </source>
</evidence>
<name>A0A6P9B8C8_PANGU</name>
<dbReference type="GO" id="GO:0005759">
    <property type="term" value="C:mitochondrial matrix"/>
    <property type="evidence" value="ECO:0007669"/>
    <property type="project" value="UniProtKB-SubCell"/>
</dbReference>
<keyword evidence="3" id="KW-0496">Mitochondrion</keyword>
<dbReference type="PANTHER" id="PTHR46749:SF1">
    <property type="entry name" value="COMPLEX III ASSEMBLY FACTOR LYRM7"/>
    <property type="match status" value="1"/>
</dbReference>
<protein>
    <recommendedName>
        <fullName evidence="7">Complex III assembly factor LYRM7</fullName>
    </recommendedName>
    <alternativeName>
        <fullName evidence="8">LYR motif-containing protein 7</fullName>
    </alternativeName>
</protein>
<reference evidence="11" key="1">
    <citation type="submission" date="2025-08" db="UniProtKB">
        <authorList>
            <consortium name="RefSeq"/>
        </authorList>
    </citation>
    <scope>IDENTIFICATION</scope>
    <source>
        <tissue evidence="11">Blood</tissue>
    </source>
</reference>
<comment type="subcellular location">
    <subcellularLocation>
        <location evidence="1">Mitochondrion matrix</location>
    </subcellularLocation>
</comment>
<comment type="function">
    <text evidence="5">Assembly factor required for Rieske Fe-S protein UQCRFS1 incorporation into the cytochrome b-c1 (CIII) complex. Functions as a chaperone, binding to this subunit within the mitochondrial matrix and stabilizing it prior to its translocation and insertion into the late CIII dimeric intermediate within the mitochondrial inner membrane.</text>
</comment>
<evidence type="ECO:0000256" key="4">
    <source>
        <dbReference type="ARBA" id="ARBA00023186"/>
    </source>
</evidence>
<accession>A0A6P9B8C8</accession>
<proteinExistence type="inferred from homology"/>
<dbReference type="CDD" id="cd20267">
    <property type="entry name" value="Complex1_LYR_LYRM7"/>
    <property type="match status" value="1"/>
</dbReference>
<dbReference type="Pfam" id="PF05347">
    <property type="entry name" value="Complex1_LYR"/>
    <property type="match status" value="1"/>
</dbReference>
<evidence type="ECO:0000256" key="6">
    <source>
        <dbReference type="ARBA" id="ARBA00025809"/>
    </source>
</evidence>
<dbReference type="InterPro" id="IPR045298">
    <property type="entry name" value="Complex1_LYR_LYRM7"/>
</dbReference>